<reference evidence="2" key="1">
    <citation type="submission" date="2020-06" db="EMBL/GenBank/DDBJ databases">
        <title>Unique genomic features of the anaerobic methanotrophic archaea.</title>
        <authorList>
            <person name="Chadwick G.L."/>
            <person name="Skennerton C.T."/>
            <person name="Laso-Perez R."/>
            <person name="Leu A.O."/>
            <person name="Speth D.R."/>
            <person name="Yu H."/>
            <person name="Morgan-Lang C."/>
            <person name="Hatzenpichler R."/>
            <person name="Goudeau D."/>
            <person name="Malmstrom R."/>
            <person name="Brazelton W.J."/>
            <person name="Woyke T."/>
            <person name="Hallam S.J."/>
            <person name="Tyson G.W."/>
            <person name="Wegener G."/>
            <person name="Boetius A."/>
            <person name="Orphan V."/>
        </authorList>
    </citation>
    <scope>NUCLEOTIDE SEQUENCE</scope>
</reference>
<feature type="region of interest" description="Disordered" evidence="1">
    <location>
        <begin position="1"/>
        <end position="26"/>
    </location>
</feature>
<sequence>MGKPRYDKLGGARTSGFRRDSGDKSSRLSAGIWMLTKPKSQSVGQTGAFETDSRGSDEVCSRCTGKGSLQAERHLNLKPYCGKTRCTEF</sequence>
<protein>
    <submittedName>
        <fullName evidence="2">Uncharacterized protein</fullName>
    </submittedName>
</protein>
<feature type="compositionally biased region" description="Basic and acidic residues" evidence="1">
    <location>
        <begin position="1"/>
        <end position="10"/>
    </location>
</feature>
<evidence type="ECO:0000313" key="2">
    <source>
        <dbReference type="EMBL" id="QNO51523.1"/>
    </source>
</evidence>
<proteinExistence type="predicted"/>
<gene>
    <name evidence="2" type="ORF">CBNPKNJC_00038</name>
</gene>
<feature type="compositionally biased region" description="Basic and acidic residues" evidence="1">
    <location>
        <begin position="17"/>
        <end position="26"/>
    </location>
</feature>
<organism evidence="2">
    <name type="scientific">Candidatus Methanophagaceae archaeon ANME-1 ERB6</name>
    <dbReference type="NCBI Taxonomy" id="2759912"/>
    <lineage>
        <taxon>Archaea</taxon>
        <taxon>Methanobacteriati</taxon>
        <taxon>Methanobacteriota</taxon>
        <taxon>Stenosarchaea group</taxon>
        <taxon>Methanomicrobia</taxon>
        <taxon>Candidatus Methanophagales</taxon>
        <taxon>Candidatus Methanophagaceae</taxon>
    </lineage>
</organism>
<accession>A0A7G9YU39</accession>
<evidence type="ECO:0000256" key="1">
    <source>
        <dbReference type="SAM" id="MobiDB-lite"/>
    </source>
</evidence>
<dbReference type="AlphaFoldDB" id="A0A7G9YU39"/>
<dbReference type="EMBL" id="MT631471">
    <property type="protein sequence ID" value="QNO51523.1"/>
    <property type="molecule type" value="Genomic_DNA"/>
</dbReference>
<name>A0A7G9YU39_9EURY</name>